<evidence type="ECO:0000313" key="3">
    <source>
        <dbReference type="Proteomes" id="UP001209878"/>
    </source>
</evidence>
<evidence type="ECO:0000256" key="1">
    <source>
        <dbReference type="SAM" id="MobiDB-lite"/>
    </source>
</evidence>
<accession>A0AAD9KWU1</accession>
<sequence length="138" mass="15374">MANVKVPRHYNRDHVTATYRTGHTRGQKCLYASTSMPLETTGYRLYTYTCVAATTVTKHLPTNSNSTCERRHSANPTEPLSRVHRSPGFHLRMTTPTFSTSPSGRRYNQPALCLANSTDCYPSSTRCSARCRPSSCPA</sequence>
<feature type="region of interest" description="Disordered" evidence="1">
    <location>
        <begin position="63"/>
        <end position="105"/>
    </location>
</feature>
<dbReference type="Proteomes" id="UP001209878">
    <property type="component" value="Unassembled WGS sequence"/>
</dbReference>
<keyword evidence="3" id="KW-1185">Reference proteome</keyword>
<comment type="caution">
    <text evidence="2">The sequence shown here is derived from an EMBL/GenBank/DDBJ whole genome shotgun (WGS) entry which is preliminary data.</text>
</comment>
<evidence type="ECO:0000313" key="2">
    <source>
        <dbReference type="EMBL" id="KAK2178831.1"/>
    </source>
</evidence>
<dbReference type="AlphaFoldDB" id="A0AAD9KWU1"/>
<reference evidence="2" key="1">
    <citation type="journal article" date="2023" name="Mol. Biol. Evol.">
        <title>Third-Generation Sequencing Reveals the Adaptive Role of the Epigenome in Three Deep-Sea Polychaetes.</title>
        <authorList>
            <person name="Perez M."/>
            <person name="Aroh O."/>
            <person name="Sun Y."/>
            <person name="Lan Y."/>
            <person name="Juniper S.K."/>
            <person name="Young C.R."/>
            <person name="Angers B."/>
            <person name="Qian P.Y."/>
        </authorList>
    </citation>
    <scope>NUCLEOTIDE SEQUENCE</scope>
    <source>
        <strain evidence="2">R07B-5</strain>
    </source>
</reference>
<protein>
    <submittedName>
        <fullName evidence="2">Uncharacterized protein</fullName>
    </submittedName>
</protein>
<dbReference type="EMBL" id="JAODUO010000527">
    <property type="protein sequence ID" value="KAK2178831.1"/>
    <property type="molecule type" value="Genomic_DNA"/>
</dbReference>
<gene>
    <name evidence="2" type="ORF">NP493_527g02009</name>
</gene>
<organism evidence="2 3">
    <name type="scientific">Ridgeia piscesae</name>
    <name type="common">Tubeworm</name>
    <dbReference type="NCBI Taxonomy" id="27915"/>
    <lineage>
        <taxon>Eukaryota</taxon>
        <taxon>Metazoa</taxon>
        <taxon>Spiralia</taxon>
        <taxon>Lophotrochozoa</taxon>
        <taxon>Annelida</taxon>
        <taxon>Polychaeta</taxon>
        <taxon>Sedentaria</taxon>
        <taxon>Canalipalpata</taxon>
        <taxon>Sabellida</taxon>
        <taxon>Siboglinidae</taxon>
        <taxon>Ridgeia</taxon>
    </lineage>
</organism>
<name>A0AAD9KWU1_RIDPI</name>
<feature type="compositionally biased region" description="Polar residues" evidence="1">
    <location>
        <begin position="94"/>
        <end position="103"/>
    </location>
</feature>
<proteinExistence type="predicted"/>